<dbReference type="InterPro" id="IPR008966">
    <property type="entry name" value="Adhesion_dom_sf"/>
</dbReference>
<feature type="domain" description="Bacterial repeat" evidence="15">
    <location>
        <begin position="2522"/>
        <end position="2591"/>
    </location>
</feature>
<dbReference type="Proteomes" id="UP000720595">
    <property type="component" value="Unassembled WGS sequence"/>
</dbReference>
<feature type="compositionally biased region" description="Low complexity" evidence="8">
    <location>
        <begin position="46"/>
        <end position="61"/>
    </location>
</feature>
<evidence type="ECO:0000259" key="12">
    <source>
        <dbReference type="Pfam" id="PF10425"/>
    </source>
</evidence>
<feature type="domain" description="SDR-like Ig" evidence="14">
    <location>
        <begin position="359"/>
        <end position="445"/>
    </location>
</feature>
<dbReference type="SUPFAM" id="SSF49478">
    <property type="entry name" value="Cna protein B-type domain"/>
    <property type="match status" value="5"/>
</dbReference>
<dbReference type="Pfam" id="PF17961">
    <property type="entry name" value="Big_8"/>
    <property type="match status" value="3"/>
</dbReference>
<feature type="compositionally biased region" description="Basic and acidic residues" evidence="8">
    <location>
        <begin position="71"/>
        <end position="87"/>
    </location>
</feature>
<comment type="similarity">
    <text evidence="2">Belongs to the serine-aspartate repeat-containing protein (SDr) family.</text>
</comment>
<dbReference type="EMBL" id="JAFBDH010000004">
    <property type="protein sequence ID" value="MBM7550377.1"/>
    <property type="molecule type" value="Genomic_DNA"/>
</dbReference>
<dbReference type="InterPro" id="IPR041171">
    <property type="entry name" value="SDR_Ig"/>
</dbReference>
<feature type="domain" description="SpaA-like prealbumin fold" evidence="13">
    <location>
        <begin position="1195"/>
        <end position="1275"/>
    </location>
</feature>
<feature type="domain" description="SpaA-like prealbumin fold" evidence="13">
    <location>
        <begin position="1705"/>
        <end position="1786"/>
    </location>
</feature>
<organism evidence="16 17">
    <name type="scientific">Peptoniphilus gorbachii</name>
    <dbReference type="NCBI Taxonomy" id="411567"/>
    <lineage>
        <taxon>Bacteria</taxon>
        <taxon>Bacillati</taxon>
        <taxon>Bacillota</taxon>
        <taxon>Tissierellia</taxon>
        <taxon>Tissierellales</taxon>
        <taxon>Peptoniphilaceae</taxon>
        <taxon>Peptoniphilus</taxon>
    </lineage>
</organism>
<feature type="compositionally biased region" description="Low complexity" evidence="8">
    <location>
        <begin position="1164"/>
        <end position="1180"/>
    </location>
</feature>
<feature type="domain" description="Bacterial repeat" evidence="15">
    <location>
        <begin position="2684"/>
        <end position="2751"/>
    </location>
</feature>
<evidence type="ECO:0000256" key="6">
    <source>
        <dbReference type="ARBA" id="ARBA00023088"/>
    </source>
</evidence>
<dbReference type="SUPFAM" id="SSF49401">
    <property type="entry name" value="Bacterial adhesins"/>
    <property type="match status" value="3"/>
</dbReference>
<dbReference type="Gene3D" id="2.60.40.1290">
    <property type="match status" value="2"/>
</dbReference>
<dbReference type="Pfam" id="PF10425">
    <property type="entry name" value="SdrG_C_C"/>
    <property type="match status" value="1"/>
</dbReference>
<dbReference type="InterPro" id="IPR011266">
    <property type="entry name" value="Adhesin_Fg-bd_dom_2"/>
</dbReference>
<feature type="domain" description="SpaA-like prealbumin fold" evidence="13">
    <location>
        <begin position="3378"/>
        <end position="3465"/>
    </location>
</feature>
<dbReference type="Pfam" id="PF18998">
    <property type="entry name" value="Flg_new_2"/>
    <property type="match status" value="3"/>
</dbReference>
<evidence type="ECO:0000259" key="15">
    <source>
        <dbReference type="Pfam" id="PF18998"/>
    </source>
</evidence>
<dbReference type="PANTHER" id="PTHR36108:SF13">
    <property type="entry name" value="COLOSSIN-B-RELATED"/>
    <property type="match status" value="1"/>
</dbReference>
<evidence type="ECO:0000256" key="2">
    <source>
        <dbReference type="ARBA" id="ARBA00007257"/>
    </source>
</evidence>
<dbReference type="PANTHER" id="PTHR36108">
    <property type="entry name" value="COLOSSIN-B-RELATED"/>
    <property type="match status" value="1"/>
</dbReference>
<feature type="domain" description="SpaA-like prealbumin fold" evidence="13">
    <location>
        <begin position="3943"/>
        <end position="4020"/>
    </location>
</feature>
<feature type="domain" description="SpaA-like prealbumin fold" evidence="13">
    <location>
        <begin position="892"/>
        <end position="974"/>
    </location>
</feature>
<evidence type="ECO:0000256" key="8">
    <source>
        <dbReference type="SAM" id="MobiDB-lite"/>
    </source>
</evidence>
<evidence type="ECO:0000256" key="5">
    <source>
        <dbReference type="ARBA" id="ARBA00022729"/>
    </source>
</evidence>
<feature type="signal peptide" evidence="10">
    <location>
        <begin position="1"/>
        <end position="29"/>
    </location>
</feature>
<keyword evidence="17" id="KW-1185">Reference proteome</keyword>
<gene>
    <name evidence="16" type="ORF">JOD41_001112</name>
</gene>
<feature type="region of interest" description="Disordered" evidence="8">
    <location>
        <begin position="1157"/>
        <end position="1180"/>
    </location>
</feature>
<keyword evidence="5 10" id="KW-0732">Signal</keyword>
<dbReference type="Pfam" id="PF00746">
    <property type="entry name" value="Gram_pos_anchor"/>
    <property type="match status" value="1"/>
</dbReference>
<feature type="domain" description="Bacterial repeat" evidence="15">
    <location>
        <begin position="2596"/>
        <end position="2671"/>
    </location>
</feature>
<evidence type="ECO:0000259" key="14">
    <source>
        <dbReference type="Pfam" id="PF17961"/>
    </source>
</evidence>
<dbReference type="Pfam" id="PF17802">
    <property type="entry name" value="SpaA"/>
    <property type="match status" value="10"/>
</dbReference>
<keyword evidence="9" id="KW-1133">Transmembrane helix</keyword>
<keyword evidence="7" id="KW-0175">Coiled coil</keyword>
<evidence type="ECO:0000313" key="16">
    <source>
        <dbReference type="EMBL" id="MBM7550377.1"/>
    </source>
</evidence>
<dbReference type="InterPro" id="IPR013783">
    <property type="entry name" value="Ig-like_fold"/>
</dbReference>
<keyword evidence="3" id="KW-0134">Cell wall</keyword>
<evidence type="ECO:0000256" key="4">
    <source>
        <dbReference type="ARBA" id="ARBA00022525"/>
    </source>
</evidence>
<name>A0ABS2MK28_9FIRM</name>
<feature type="coiled-coil region" evidence="7">
    <location>
        <begin position="121"/>
        <end position="148"/>
    </location>
</feature>
<evidence type="ECO:0000259" key="11">
    <source>
        <dbReference type="Pfam" id="PF00746"/>
    </source>
</evidence>
<keyword evidence="9" id="KW-0472">Membrane</keyword>
<dbReference type="Gene3D" id="2.60.40.1280">
    <property type="match status" value="3"/>
</dbReference>
<evidence type="ECO:0000256" key="9">
    <source>
        <dbReference type="SAM" id="Phobius"/>
    </source>
</evidence>
<keyword evidence="6" id="KW-0572">Peptidoglycan-anchor</keyword>
<feature type="domain" description="SpaA-like prealbumin fold" evidence="13">
    <location>
        <begin position="3211"/>
        <end position="3283"/>
    </location>
</feature>
<protein>
    <submittedName>
        <fullName evidence="16">Surface anchored protein</fullName>
    </submittedName>
</protein>
<comment type="subcellular location">
    <subcellularLocation>
        <location evidence="1">Secreted</location>
        <location evidence="1">Cell wall</location>
        <topology evidence="1">Peptidoglycan-anchor</topology>
    </subcellularLocation>
</comment>
<dbReference type="InterPro" id="IPR041033">
    <property type="entry name" value="SpaA_PFL_dom_1"/>
</dbReference>
<dbReference type="RefSeq" id="WP_205051921.1">
    <property type="nucleotide sequence ID" value="NZ_JAFBDH010000004.1"/>
</dbReference>
<proteinExistence type="inferred from homology"/>
<dbReference type="InterPro" id="IPR019931">
    <property type="entry name" value="LPXTG_anchor"/>
</dbReference>
<keyword evidence="4" id="KW-0964">Secreted</keyword>
<feature type="chain" id="PRO_5047014970" evidence="10">
    <location>
        <begin position="30"/>
        <end position="4293"/>
    </location>
</feature>
<evidence type="ECO:0000256" key="1">
    <source>
        <dbReference type="ARBA" id="ARBA00004168"/>
    </source>
</evidence>
<feature type="domain" description="SDR-like Ig" evidence="14">
    <location>
        <begin position="3511"/>
        <end position="3610"/>
    </location>
</feature>
<evidence type="ECO:0000256" key="7">
    <source>
        <dbReference type="SAM" id="Coils"/>
    </source>
</evidence>
<feature type="transmembrane region" description="Helical" evidence="9">
    <location>
        <begin position="4259"/>
        <end position="4283"/>
    </location>
</feature>
<accession>A0ABS2MK28</accession>
<dbReference type="InterPro" id="IPR011252">
    <property type="entry name" value="Fibrogen-bd_dom1"/>
</dbReference>
<evidence type="ECO:0000259" key="13">
    <source>
        <dbReference type="Pfam" id="PF17802"/>
    </source>
</evidence>
<dbReference type="Gene3D" id="2.60.40.10">
    <property type="entry name" value="Immunoglobulins"/>
    <property type="match status" value="10"/>
</dbReference>
<feature type="domain" description="SpaA-like prealbumin fold" evidence="13">
    <location>
        <begin position="3825"/>
        <end position="3908"/>
    </location>
</feature>
<evidence type="ECO:0000256" key="10">
    <source>
        <dbReference type="SAM" id="SignalP"/>
    </source>
</evidence>
<evidence type="ECO:0000313" key="17">
    <source>
        <dbReference type="Proteomes" id="UP000720595"/>
    </source>
</evidence>
<feature type="domain" description="SpaA-like prealbumin fold" evidence="13">
    <location>
        <begin position="1816"/>
        <end position="1896"/>
    </location>
</feature>
<feature type="domain" description="SpaA-like prealbumin fold" evidence="13">
    <location>
        <begin position="2775"/>
        <end position="2858"/>
    </location>
</feature>
<feature type="region of interest" description="Disordered" evidence="8">
    <location>
        <begin position="43"/>
        <end position="87"/>
    </location>
</feature>
<feature type="domain" description="SDR-like Ig" evidence="14">
    <location>
        <begin position="1341"/>
        <end position="1418"/>
    </location>
</feature>
<sequence>MNNMSKRIMSLILALLMVLEVFSPVAVSAALLPEAEKERVTYSFENDSNNNTSKNTRTKNSATEGLFNEPGVKETPKKETKNIQETPAKKEGTTILEVPAKQSSPQKEPDNTIIEAGRQREENAQIKYDKALEKAKIAEENARSNENVNINTKEAVKEGYKSWKIKNRGKAVYKDGKLECTGLLIEVEDYDGRKKTLNYDDILRDKKIIVNKEIKDGIFGSSELTLSSQGLKDIKIKIKVENLKNEKSELSLNKENSNTLEEKTNTEEKEEDGLLDKIKNFFADDETTKGLEEDAAEEDAELEISDLDKNTERKGILIPQPLTAEEEAIGLKTLEEYQEESPRFMFFRAAPEIGLENKKFTIKTRFDTSTIVGPIKAGQSFTIKLDDRLMVKDGTVLPTILDNGQIIATPSYNKNTNSITYTLTRDINKNLQIPLNIDVDYNIAKINELDKDGTKHSIKNSITGIGVTKAVNLPETVVDNDGNVLNTIIEPESNNVLEIVDQGKDYKVYMDAKGSPIIENGKLVAIDWQVKFSSNVDLKELGLVSNATLVKGSGLGQFENILLNDNNVSMNDLSTNDIEGKFGIIASKNHKLSTSMKEAKFNFRTKVNNVQSKYMIDLSVALQARKKTGAVRLLFDKGFNDETIKEKTSKRVGMNNRTTILGEFASENTAKWTVTDGVSTGDTVKGFPLATRNLSGEQALTSSKVAVYGLDPATGKMVVKQDVTDLNKTIPAQGTNPTGEQFPGRIAVYEFDTNIKESEQGYSLSGVNINKYQDLKINQTWAGITSDKKMPAQGFEVQDQEGTKLKSFSVDEGQPGVADRKINLSEVKYWNIDNDGNETRINHKVVQNLPADKKINGKTYSYKEKYNNYTLEDKAFQIYNIMQESTDEKEADFTILKTDSKDKKPLAGAKFTLQSPKETIELVTDSNGRASFSNVSPGTYTLIENKAPEGYKIDQSPKQIEVSQTGSISVTGNNIAASGGTIDTETAHHQYYPRYASYMNSMHYGNVDQKGNIVSYIYLKPESDDGGNGTDKNTRLNLNLNGGTISKVEVIDVAPDGTTGYNTRSSVFSAMQNQNANTITGNNVLNAGSKNVITGNDPVTDTYTNKTGYQIKFPSARFNNDWGFLVKVTGNKSQGATPTFSYDWLTDTKNVADEARIQTSVGLSDKTSSTGPSDPSGGKDPIILTITNEAFPKAKVQVTKIKEDKTVLSNATFVLKDSKGNDISTVLADANGLADFGELNPGNYTIEESIAPKNYKKSNVIFDVNVAEDGKVTYKARFKDGNGTPINGIDYILEDVEASQQEQPIKVGNVQQYMILQEKQSQPADGRLGTQEGIWEAYGIESYRYKSTFTVSNAKKGGRFKIQFDPHLDFKRYVYEMPKLKDGAGNVIAKPYFNYETNLLTYVFTADVQNTVNTQVEIIGIIPDKFYATQTDKTNGYNFTITLDPDDPNASTANKKVLPVNIKTDYYSYDSQGGSGPLTSEYITDVYKGSDGNIYLKAVSYYNPIAESSGPRKLRYDWLSMNRPQPPSIENYRANGYPAFGIDDIKVYKVYGSQSEKQRLMPLSYGIRPEQDPNNYNLVYSKSGINASNKGFSDYDGTYRVEYKPENLKSSERLLDGGHEGHPLEISLPRVNNNEGYVVIQTFKVTDEQRFKNLWSGYYLSQGSRHTASYQKGNYNWAIGSETGQELPKYYTQKVKLINKTYTPGNFKIKKTDETDTSKNLKGAVFELRNQAGDVIYRPSDDEGIVEFNDLEPGRYTLKENKAPDGYTMSDKTWQVVVYDSGIVSITEIALGETDEPLTGKTIILPVANKPSGTDFIVYKKDSDDKALQGATFKITKQDDTTFTAVEKTSDINGIVKFGSLTKGTYVIEETAAPAGYNKSNKKWVLVIDDKGNKKVYNYRESSGTTPTLNSILEKEGVNWVNVAGRSLDGWNGLSDNRFTDWTEKRPTPYKLGTRIVGINRDKKYVIQRFVINPESLNLDPTTATIHREKPNYQNMDWYNGSAIAGTDYQVFELNKPVTGIIQDIRLAEYGATDITDKVSKFTDTSHANQPQRLQLDFPATDKPLVVDVKVPYKDEDGGVGLGMDWTENGTTYWKSDYYEKASIIKEADPVMSQSGGIIGSYVSENSLDVTNDIKSYGFKLKKVIDGTGTQVIEGASFKLVGPGDSGKEITKTTGSDGIISFNGLKPGTYTMTETSPAPGYEKTDATWTVTVTKEGKVYYKVNNPDTINNAAMVVNLSPEERLGISTDNYKLALKSYMYGENIKSPEEPLVLKTEAEKKEEIVDGKLNAIYDNYSLTKKNILDGKELGMAAYTVQAKAAEGINPADNSGLEMSEEKAPEAQRAGADGWEPVDLGKSRGQYYTRGNDGTWITTRITEVNKTQGKFRQIFEIKEGASSPVFSFRTEPYEGTINGGTRNTKNTFDFKVNSVKVGGINKSWKDAKFFDYNNGGKTLTGYQIKLDGYQDGKTVIEVEYSYPQTGEAGMGMEFKPYSASPIKYASQRFTDAKYVNIDVKKEYSIKGYSSTVGSVTASPASSEAGKTITLNVQAKTGYRLKENSLKVTDAKGGNVTINNNTFIMPASDVTISAEFEKIPEKTYKVTFSPQDNGTVTANPNENIKSGDVVNLTITPNKDYVIDKLYYRDGLSTSEHTIENNSFEMPASDVVVYATFKQKTPPTPKKYSVTIASDIQNGSVIADPTSAAAGETVNLTVTPADGFETQSVTMNGTALTATNGVYTFIMPDGEVNVAATFKQLDLGTEIPTNGAAIINNKQTGIELKIAKKDNNGRPLEGAKFTIQKDGEESILATATSDKDGNVVFVDANNKHIKLTKGGKYTLTETKAPIGFKKAAAPWHIKVEEVNGQLVIKKSGPEATSSSFLTSEKATAADNLSGKIKYKSIVKSIDTTSKTFVQRLYVDTRNYGKTVNLQIKPEHKREEIDRPGLPPVTITEGVKTAYRTTYKITDPGNVKVDDVLNQYDLRQPNVSVVNTARWRPFDWGFDEDILNLEPGVYFIDIEGYYDQSIIDKKVTNEVAIDTNYNFTKKDGRTPSKEPVLKDPYERTDIPQEDLGKIELHFDFYDGAREFQQLYDKGGPSVGYKYKEKGSYQGGMIELRNWIERYNGTTKANNWANNKPAGQKYKNALSKEAYVGTSKYYGGKINPSVTGTPAAHVDTSLDISSLYTSDKLETIPQEGMSVTNDKEVYNITFSKHGEGGDDNTNRLEGAVFKLQKKEGSFWNDLDDSYVSSAFNGYFGFRRLEPGSYRLIEVSPPKGYRAIDGTLLEFTINTFDPHGETETRADGKTYDKKSGLQVEKQTDGTNKVIDPQTGKIIENANGYVTIDSKQDSLKPNVVNSDATKALVDFVTSATAKNIGKVINKVPGQGKVKITKYGDDTTKLLPGVKFVATKLSLEKDEKGNPKPAATYTGTTGQNGEVIIDGLPIGNYELREEESVSGHINTGQVWHFTVGGDGLDPYANDTSSGGRNLTNNITLTGSTIKVVQPQQNNNVVNNPKQIFPHSGETFRIENNYKIDPSVKINAGDYFILKLSDNIDLEGVRRGEQDNLDLFADGVGTIAKAKYDKEAGTITYTFTKYADQYTLQDFSNTLAAHPTLNRVKNSGWQSVGTSIGSDTSKYKNIYFNYVVDTEYGNDDSGNNINMASKIVSFNSETGEFVHYFYINREREYSNLNLTFRYQPSANVKDLKFTKYSLTYNSDYYLYDSMPASFGVDENDSNLVNEGTTSFGDVAAYETRADYIGKFPSDQSMIIKVTGKIDTSNLMQYKGFSGLYFGYTSNGYWYEYPNAYRWDGIYAFGNDNTAKAELNIRAVNPTNKIQFKKVDESGKILKNAIFQLYKKDETESWSFEGEAKTTDKDGLISYKELGQGLYKLEETTAPKNYIKPTEPVAIFKVDENGRIFREVTVNKVDGSGTEKTYQEVDGNIPIDIINYQGIQFEKVDGDNKEIYLQGAMFEVWKKDSANEYQPYKVKDSDGRDVTLTVSSDENGKFSLNITEDGDYALKEIKAPKGYTKIPGFVKEFRKASGKLSVLQEKAPDITKVGETAEGTKIKDDGTKAGLLKSEIIEVNPTEKTFKQRIIINPEQKKWLFDKDDTNLRFYENDWHIDTENGKKLFKYAILEKGKSINNLNPDDFKEASTSGRTKPNIPNYKIVDLLGTGNYTQPNPSSSGIFTENSIVIEYTGRLNENIVKPLNIDVDIQQVGDRYYYDKMNFSLNLNDTPTGEKEYVEITTKEGETPKPIQVENRKAEYPWTGGMGTLIFTVSGLILMTAAAYVYSRKRRESYDE</sequence>
<comment type="caution">
    <text evidence="16">The sequence shown here is derived from an EMBL/GenBank/DDBJ whole genome shotgun (WGS) entry which is preliminary data.</text>
</comment>
<keyword evidence="9" id="KW-0812">Transmembrane</keyword>
<reference evidence="16 17" key="1">
    <citation type="submission" date="2021-01" db="EMBL/GenBank/DDBJ databases">
        <title>Genomic Encyclopedia of Type Strains, Phase IV (KMG-IV): sequencing the most valuable type-strain genomes for metagenomic binning, comparative biology and taxonomic classification.</title>
        <authorList>
            <person name="Goeker M."/>
        </authorList>
    </citation>
    <scope>NUCLEOTIDE SEQUENCE [LARGE SCALE GENOMIC DNA]</scope>
    <source>
        <strain evidence="16 17">DSM 21461</strain>
    </source>
</reference>
<feature type="domain" description="Fibrinogen-binding" evidence="12">
    <location>
        <begin position="3648"/>
        <end position="3799"/>
    </location>
</feature>
<dbReference type="InterPro" id="IPR044060">
    <property type="entry name" value="Bacterial_rp_domain"/>
</dbReference>
<evidence type="ECO:0000256" key="3">
    <source>
        <dbReference type="ARBA" id="ARBA00022512"/>
    </source>
</evidence>
<feature type="domain" description="SpaA-like prealbumin fold" evidence="13">
    <location>
        <begin position="2140"/>
        <end position="2224"/>
    </location>
</feature>
<feature type="domain" description="Gram-positive cocci surface proteins LPxTG" evidence="11">
    <location>
        <begin position="4251"/>
        <end position="4289"/>
    </location>
</feature>